<dbReference type="SUPFAM" id="SSF103473">
    <property type="entry name" value="MFS general substrate transporter"/>
    <property type="match status" value="1"/>
</dbReference>
<feature type="transmembrane region" description="Helical" evidence="6">
    <location>
        <begin position="45"/>
        <end position="69"/>
    </location>
</feature>
<dbReference type="InterPro" id="IPR000873">
    <property type="entry name" value="AMP-dep_synth/lig_dom"/>
</dbReference>
<feature type="transmembrane region" description="Helical" evidence="6">
    <location>
        <begin position="142"/>
        <end position="162"/>
    </location>
</feature>
<gene>
    <name evidence="8" type="ORF">ACFQDL_02160</name>
</gene>
<dbReference type="SMART" id="SM00563">
    <property type="entry name" value="PlsC"/>
    <property type="match status" value="1"/>
</dbReference>
<keyword evidence="3 6" id="KW-0812">Transmembrane</keyword>
<dbReference type="RefSeq" id="WP_379907592.1">
    <property type="nucleotide sequence ID" value="NZ_JBHSWE010000001.1"/>
</dbReference>
<dbReference type="Gene3D" id="1.20.1250.20">
    <property type="entry name" value="MFS general substrate transporter like domains"/>
    <property type="match status" value="1"/>
</dbReference>
<evidence type="ECO:0000256" key="3">
    <source>
        <dbReference type="ARBA" id="ARBA00022692"/>
    </source>
</evidence>
<dbReference type="CDD" id="cd07989">
    <property type="entry name" value="LPLAT_AGPAT-like"/>
    <property type="match status" value="1"/>
</dbReference>
<feature type="transmembrane region" description="Helical" evidence="6">
    <location>
        <begin position="677"/>
        <end position="697"/>
    </location>
</feature>
<feature type="transmembrane region" description="Helical" evidence="6">
    <location>
        <begin position="328"/>
        <end position="350"/>
    </location>
</feature>
<keyword evidence="9" id="KW-1185">Reference proteome</keyword>
<dbReference type="PANTHER" id="PTHR23513">
    <property type="entry name" value="INTEGRAL MEMBRANE EFFLUX PROTEIN-RELATED"/>
    <property type="match status" value="1"/>
</dbReference>
<accession>A0ABW1ZTH0</accession>
<feature type="transmembrane region" description="Helical" evidence="6">
    <location>
        <begin position="276"/>
        <end position="296"/>
    </location>
</feature>
<feature type="transmembrane region" description="Helical" evidence="6">
    <location>
        <begin position="371"/>
        <end position="390"/>
    </location>
</feature>
<comment type="subcellular location">
    <subcellularLocation>
        <location evidence="1">Cell membrane</location>
        <topology evidence="1">Multi-pass membrane protein</topology>
    </subcellularLocation>
</comment>
<dbReference type="EMBL" id="JBHSWE010000001">
    <property type="protein sequence ID" value="MFC6669045.1"/>
    <property type="molecule type" value="Genomic_DNA"/>
</dbReference>
<dbReference type="Pfam" id="PF00501">
    <property type="entry name" value="AMP-binding"/>
    <property type="match status" value="1"/>
</dbReference>
<dbReference type="Gene3D" id="3.40.50.12780">
    <property type="entry name" value="N-terminal domain of ligase-like"/>
    <property type="match status" value="1"/>
</dbReference>
<evidence type="ECO:0000313" key="8">
    <source>
        <dbReference type="EMBL" id="MFC6669045.1"/>
    </source>
</evidence>
<dbReference type="SUPFAM" id="SSF56801">
    <property type="entry name" value="Acetyl-CoA synthetase-like"/>
    <property type="match status" value="1"/>
</dbReference>
<dbReference type="Pfam" id="PF07690">
    <property type="entry name" value="MFS_1"/>
    <property type="match status" value="1"/>
</dbReference>
<organism evidence="8 9">
    <name type="scientific">Marinobacterium aestuariivivens</name>
    <dbReference type="NCBI Taxonomy" id="1698799"/>
    <lineage>
        <taxon>Bacteria</taxon>
        <taxon>Pseudomonadati</taxon>
        <taxon>Pseudomonadota</taxon>
        <taxon>Gammaproteobacteria</taxon>
        <taxon>Oceanospirillales</taxon>
        <taxon>Oceanospirillaceae</taxon>
        <taxon>Marinobacterium</taxon>
    </lineage>
</organism>
<keyword evidence="2" id="KW-1003">Cell membrane</keyword>
<reference evidence="9" key="1">
    <citation type="journal article" date="2019" name="Int. J. Syst. Evol. Microbiol.">
        <title>The Global Catalogue of Microorganisms (GCM) 10K type strain sequencing project: providing services to taxonomists for standard genome sequencing and annotation.</title>
        <authorList>
            <consortium name="The Broad Institute Genomics Platform"/>
            <consortium name="The Broad Institute Genome Sequencing Center for Infectious Disease"/>
            <person name="Wu L."/>
            <person name="Ma J."/>
        </authorList>
    </citation>
    <scope>NUCLEOTIDE SEQUENCE [LARGE SCALE GENOMIC DNA]</scope>
    <source>
        <strain evidence="9">NBRC 111756</strain>
    </source>
</reference>
<dbReference type="Pfam" id="PF01553">
    <property type="entry name" value="Acyltransferase"/>
    <property type="match status" value="1"/>
</dbReference>
<feature type="transmembrane region" description="Helical" evidence="6">
    <location>
        <begin position="81"/>
        <end position="100"/>
    </location>
</feature>
<comment type="caution">
    <text evidence="8">The sequence shown here is derived from an EMBL/GenBank/DDBJ whole genome shotgun (WGS) entry which is preliminary data.</text>
</comment>
<evidence type="ECO:0000256" key="5">
    <source>
        <dbReference type="ARBA" id="ARBA00023136"/>
    </source>
</evidence>
<feature type="domain" description="Phospholipid/glycerol acyltransferase" evidence="7">
    <location>
        <begin position="450"/>
        <end position="565"/>
    </location>
</feature>
<evidence type="ECO:0000256" key="6">
    <source>
        <dbReference type="SAM" id="Phobius"/>
    </source>
</evidence>
<dbReference type="InterPro" id="IPR036259">
    <property type="entry name" value="MFS_trans_sf"/>
</dbReference>
<evidence type="ECO:0000256" key="2">
    <source>
        <dbReference type="ARBA" id="ARBA00022475"/>
    </source>
</evidence>
<dbReference type="SUPFAM" id="SSF69593">
    <property type="entry name" value="Glycerol-3-phosphate (1)-acyltransferase"/>
    <property type="match status" value="1"/>
</dbReference>
<dbReference type="InterPro" id="IPR011701">
    <property type="entry name" value="MFS"/>
</dbReference>
<keyword evidence="5 6" id="KW-0472">Membrane</keyword>
<dbReference type="PANTHER" id="PTHR23513:SF6">
    <property type="entry name" value="MAJOR FACILITATOR SUPERFAMILY ASSOCIATED DOMAIN-CONTAINING PROTEIN"/>
    <property type="match status" value="1"/>
</dbReference>
<dbReference type="InterPro" id="IPR042099">
    <property type="entry name" value="ANL_N_sf"/>
</dbReference>
<evidence type="ECO:0000256" key="4">
    <source>
        <dbReference type="ARBA" id="ARBA00022989"/>
    </source>
</evidence>
<feature type="transmembrane region" description="Helical" evidence="6">
    <location>
        <begin position="396"/>
        <end position="416"/>
    </location>
</feature>
<evidence type="ECO:0000313" key="9">
    <source>
        <dbReference type="Proteomes" id="UP001596422"/>
    </source>
</evidence>
<feature type="transmembrane region" description="Helical" evidence="6">
    <location>
        <begin position="240"/>
        <end position="264"/>
    </location>
</feature>
<dbReference type="Proteomes" id="UP001596422">
    <property type="component" value="Unassembled WGS sequence"/>
</dbReference>
<name>A0ABW1ZTH0_9GAMM</name>
<protein>
    <submittedName>
        <fullName evidence="8">MFS transporter</fullName>
    </submittedName>
</protein>
<proteinExistence type="predicted"/>
<sequence length="809" mass="87439">MSELMKVRGFLAFVAVAFINAFVDLGHKVIIQNSLFKSYDGNEQILLTAIVNGLILLPFILLFTPAGYVSDKYPKHRVMRISAWAAIVVTLMITGCYYLGWFLPAFGLTFVLALQSALYSPAKYGYIRELVGTDQLSEGNGWVQAATMVAILSGILVFSLLFEMRLAGNGDMARSPSELVQQIAPLGWFLVAGACLETWLAHRLPARSETDSRLRFDWPGYRRGCILARNLGHIVSIRPIWLSILGLAAFWSISQVMLAVFPAFAKAQLGELNTFVIQGAMALAGVGIMVGSVLAGRLSRHHINVGLIPLGACGVALGLLLLPGAPHLGLSALLFLLIGLSGALMVIPLNALIQFNAEHHASGRVLAGNNFIQNVAMLGFLVLTVISAYRDIPGHWLLYGLAAIATVGALAAILLLPEALIRLLVAAVLRGKYRLQVLGFEHLPEEGHGTLLLGNHISWLDWAMIQMACPRHVHFVMERSIYERWYLRGFLDLFGVIPISSGNSREALQRVARLLEAGKVVCLFPEGTISHTGQLGSFRRGFERACAAVARGSGAKIVPFYLRGLWGSRFSRSGSRLQARRRMGLKRDLIVAFGAPMPLDSRAGQVKKRVFELSIHAWNRYADGLETVPRAFVRTAGQAPAHWAIGDSTGSPLSYPWLLCACALLSRRLRRLSGRNLGLLLPTSSAGAMANMAALMAGKTVVNLDFTAAPAVLQSAAEQAGIGTIVTARAFVKRLEGGGPGLAALLEGRRVVYLEDLEASSGRVGSLAMQVAVRLLPLGLLQHWLCRRRAIGDTAAILFSSGSDGAPRA</sequence>
<keyword evidence="4 6" id="KW-1133">Transmembrane helix</keyword>
<evidence type="ECO:0000259" key="7">
    <source>
        <dbReference type="SMART" id="SM00563"/>
    </source>
</evidence>
<feature type="transmembrane region" description="Helical" evidence="6">
    <location>
        <begin position="303"/>
        <end position="322"/>
    </location>
</feature>
<evidence type="ECO:0000256" key="1">
    <source>
        <dbReference type="ARBA" id="ARBA00004651"/>
    </source>
</evidence>
<dbReference type="InterPro" id="IPR002123">
    <property type="entry name" value="Plipid/glycerol_acylTrfase"/>
</dbReference>